<protein>
    <submittedName>
        <fullName evidence="2">Uncharacterized protein</fullName>
    </submittedName>
</protein>
<keyword evidence="1" id="KW-0812">Transmembrane</keyword>
<name>F9X982_ZYMTI</name>
<gene>
    <name evidence="2" type="ORF">MYCGRDRAFT_40631</name>
</gene>
<feature type="transmembrane region" description="Helical" evidence="1">
    <location>
        <begin position="20"/>
        <end position="41"/>
    </location>
</feature>
<proteinExistence type="predicted"/>
<keyword evidence="1" id="KW-0472">Membrane</keyword>
<dbReference type="AlphaFoldDB" id="F9X982"/>
<organism evidence="2 3">
    <name type="scientific">Zymoseptoria tritici (strain CBS 115943 / IPO323)</name>
    <name type="common">Speckled leaf blotch fungus</name>
    <name type="synonym">Septoria tritici</name>
    <dbReference type="NCBI Taxonomy" id="336722"/>
    <lineage>
        <taxon>Eukaryota</taxon>
        <taxon>Fungi</taxon>
        <taxon>Dikarya</taxon>
        <taxon>Ascomycota</taxon>
        <taxon>Pezizomycotina</taxon>
        <taxon>Dothideomycetes</taxon>
        <taxon>Dothideomycetidae</taxon>
        <taxon>Mycosphaerellales</taxon>
        <taxon>Mycosphaerellaceae</taxon>
        <taxon>Zymoseptoria</taxon>
    </lineage>
</organism>
<sequence length="53" mass="6123">PIRGELKILEFGRRALLAKFASGYKVMSLLLTCFIDAFSLFRNITRSLMGFYF</sequence>
<dbReference type="RefSeq" id="XP_003853221.1">
    <property type="nucleotide sequence ID" value="XM_003853173.1"/>
</dbReference>
<dbReference type="Proteomes" id="UP000008062">
    <property type="component" value="Chromosome 4"/>
</dbReference>
<dbReference type="EMBL" id="CM001199">
    <property type="protein sequence ID" value="EGP88197.1"/>
    <property type="molecule type" value="Genomic_DNA"/>
</dbReference>
<evidence type="ECO:0000313" key="2">
    <source>
        <dbReference type="EMBL" id="EGP88197.1"/>
    </source>
</evidence>
<dbReference type="InParanoid" id="F9X982"/>
<dbReference type="GeneID" id="13399530"/>
<accession>F9X982</accession>
<evidence type="ECO:0000256" key="1">
    <source>
        <dbReference type="SAM" id="Phobius"/>
    </source>
</evidence>
<dbReference type="HOGENOM" id="CLU_3074564_0_0_1"/>
<reference evidence="2 3" key="1">
    <citation type="journal article" date="2011" name="PLoS Genet.">
        <title>Finished genome of the fungal wheat pathogen Mycosphaerella graminicola reveals dispensome structure, chromosome plasticity, and stealth pathogenesis.</title>
        <authorList>
            <person name="Goodwin S.B."/>
            <person name="Ben M'barek S."/>
            <person name="Dhillon B."/>
            <person name="Wittenberg A.H.J."/>
            <person name="Crane C.F."/>
            <person name="Hane J.K."/>
            <person name="Foster A.J."/>
            <person name="Van der Lee T.A.J."/>
            <person name="Grimwood J."/>
            <person name="Aerts A."/>
            <person name="Antoniw J."/>
            <person name="Bailey A."/>
            <person name="Bluhm B."/>
            <person name="Bowler J."/>
            <person name="Bristow J."/>
            <person name="van der Burgt A."/>
            <person name="Canto-Canche B."/>
            <person name="Churchill A.C.L."/>
            <person name="Conde-Ferraez L."/>
            <person name="Cools H.J."/>
            <person name="Coutinho P.M."/>
            <person name="Csukai M."/>
            <person name="Dehal P."/>
            <person name="De Wit P."/>
            <person name="Donzelli B."/>
            <person name="van de Geest H.C."/>
            <person name="van Ham R.C.H.J."/>
            <person name="Hammond-Kosack K.E."/>
            <person name="Henrissat B."/>
            <person name="Kilian A."/>
            <person name="Kobayashi A.K."/>
            <person name="Koopmann E."/>
            <person name="Kourmpetis Y."/>
            <person name="Kuzniar A."/>
            <person name="Lindquist E."/>
            <person name="Lombard V."/>
            <person name="Maliepaard C."/>
            <person name="Martins N."/>
            <person name="Mehrabi R."/>
            <person name="Nap J.P.H."/>
            <person name="Ponomarenko A."/>
            <person name="Rudd J.J."/>
            <person name="Salamov A."/>
            <person name="Schmutz J."/>
            <person name="Schouten H.J."/>
            <person name="Shapiro H."/>
            <person name="Stergiopoulos I."/>
            <person name="Torriani S.F.F."/>
            <person name="Tu H."/>
            <person name="de Vries R.P."/>
            <person name="Waalwijk C."/>
            <person name="Ware S.B."/>
            <person name="Wiebenga A."/>
            <person name="Zwiers L.-H."/>
            <person name="Oliver R.P."/>
            <person name="Grigoriev I.V."/>
            <person name="Kema G.H.J."/>
        </authorList>
    </citation>
    <scope>NUCLEOTIDE SEQUENCE [LARGE SCALE GENOMIC DNA]</scope>
    <source>
        <strain evidence="3">CBS 115943 / IPO323</strain>
    </source>
</reference>
<keyword evidence="1" id="KW-1133">Transmembrane helix</keyword>
<feature type="non-terminal residue" evidence="2">
    <location>
        <position position="1"/>
    </location>
</feature>
<dbReference type="OrthoDB" id="5372708at2759"/>
<evidence type="ECO:0000313" key="3">
    <source>
        <dbReference type="Proteomes" id="UP000008062"/>
    </source>
</evidence>
<keyword evidence="3" id="KW-1185">Reference proteome</keyword>
<dbReference type="KEGG" id="ztr:MYCGRDRAFT_40631"/>